<dbReference type="GO" id="GO:0005737">
    <property type="term" value="C:cytoplasm"/>
    <property type="evidence" value="ECO:0007669"/>
    <property type="project" value="TreeGrafter"/>
</dbReference>
<dbReference type="STRING" id="425265.A8PSM4"/>
<evidence type="ECO:0000256" key="6">
    <source>
        <dbReference type="PROSITE-ProRule" id="PRU10141"/>
    </source>
</evidence>
<comment type="similarity">
    <text evidence="5">Belongs to the protein kinase superfamily. Ser/Thr protein kinase family. GCN2 subfamily.</text>
</comment>
<feature type="region of interest" description="Disordered" evidence="7">
    <location>
        <begin position="881"/>
        <end position="921"/>
    </location>
</feature>
<feature type="compositionally biased region" description="Low complexity" evidence="7">
    <location>
        <begin position="165"/>
        <end position="177"/>
    </location>
</feature>
<dbReference type="PROSITE" id="PS00108">
    <property type="entry name" value="PROTEIN_KINASE_ST"/>
    <property type="match status" value="1"/>
</dbReference>
<comment type="caution">
    <text evidence="9">The sequence shown here is derived from an EMBL/GenBank/DDBJ whole genome shotgun (WGS) entry which is preliminary data.</text>
</comment>
<name>A8PSM4_MALGO</name>
<keyword evidence="2 6" id="KW-0547">Nucleotide-binding</keyword>
<evidence type="ECO:0000259" key="8">
    <source>
        <dbReference type="PROSITE" id="PS50011"/>
    </source>
</evidence>
<dbReference type="PROSITE" id="PS50011">
    <property type="entry name" value="PROTEIN_KINASE_DOM"/>
    <property type="match status" value="1"/>
</dbReference>
<feature type="binding site" evidence="6">
    <location>
        <position position="489"/>
    </location>
    <ligand>
        <name>ATP</name>
        <dbReference type="ChEBI" id="CHEBI:30616"/>
    </ligand>
</feature>
<keyword evidence="4 6" id="KW-0067">ATP-binding</keyword>
<protein>
    <recommendedName>
        <fullName evidence="8">Protein kinase domain-containing protein</fullName>
    </recommendedName>
</protein>
<keyword evidence="10" id="KW-1185">Reference proteome</keyword>
<dbReference type="InterPro" id="IPR000719">
    <property type="entry name" value="Prot_kinase_dom"/>
</dbReference>
<dbReference type="Gene3D" id="3.30.200.20">
    <property type="entry name" value="Phosphorylase Kinase, domain 1"/>
    <property type="match status" value="1"/>
</dbReference>
<feature type="region of interest" description="Disordered" evidence="7">
    <location>
        <begin position="165"/>
        <end position="190"/>
    </location>
</feature>
<feature type="compositionally biased region" description="Polar residues" evidence="7">
    <location>
        <begin position="886"/>
        <end position="921"/>
    </location>
</feature>
<evidence type="ECO:0000256" key="1">
    <source>
        <dbReference type="ARBA" id="ARBA00022679"/>
    </source>
</evidence>
<dbReference type="InterPro" id="IPR050339">
    <property type="entry name" value="CC_SR_Kinase"/>
</dbReference>
<evidence type="ECO:0000256" key="3">
    <source>
        <dbReference type="ARBA" id="ARBA00022777"/>
    </source>
</evidence>
<evidence type="ECO:0000313" key="10">
    <source>
        <dbReference type="Proteomes" id="UP000008837"/>
    </source>
</evidence>
<feature type="compositionally biased region" description="Polar residues" evidence="7">
    <location>
        <begin position="298"/>
        <end position="307"/>
    </location>
</feature>
<evidence type="ECO:0000256" key="5">
    <source>
        <dbReference type="ARBA" id="ARBA00037982"/>
    </source>
</evidence>
<evidence type="ECO:0000256" key="4">
    <source>
        <dbReference type="ARBA" id="ARBA00022840"/>
    </source>
</evidence>
<evidence type="ECO:0000313" key="9">
    <source>
        <dbReference type="EMBL" id="EDP45294.1"/>
    </source>
</evidence>
<dbReference type="PROSITE" id="PS00107">
    <property type="entry name" value="PROTEIN_KINASE_ATP"/>
    <property type="match status" value="1"/>
</dbReference>
<feature type="domain" description="Protein kinase" evidence="8">
    <location>
        <begin position="460"/>
        <end position="802"/>
    </location>
</feature>
<sequence>MSTTYRNVRPLQTAFMSSGLVSKRRRSFLPELQTYSRESMHTGDESSQCMESMRSAPSLASLSMDSHQSHLPRHTHAFHHASHQPRPLREVVEAAMADRSFNVSRRPAAAVMPDTPMKPSAGMTEVAKSARMHRRGCSMGGAIPSMSPLFATMPKSPPAPFSGFTSTTASKATTSNTRHLGRRAGHMRSASERIPGTRNHLYFNDIPVRPAVADPDDVFESPSESPIRPSIRQGPAVAESLSDSLPAIRRDHSHTRAPSARTSRVLPVCPLNIPSDRSNDKLIPRPASPLEDAPMQDSAPSSMDSPNNVFARRQPLLSAARTRPSIHVAMHDDGSDPDSNSVGDSPYRHEDTWIESTPTMARVAMPRCGTSDVPLLCTQPDLLNSPNTPTRDGFKWYEATRSPEAQPVPKGTGAGKMRPRHSQPTYMHTPPTRAESTKPVHSAPAGRYRPSRTSQFEEHFAVEGVLGTGEFSEVIKVREKATGYLSAVKRMKRPFLGPKDRVRRLEEVDALRLLKEQRASWRDPWFGAEGVMDLLDAWEEDGYLYLQTELCPLGSLAFVLAEYGRQVGALDEARLWKILAELSAGVYFIHQCGVLHLDLKPANILITEVGTLKISDFGMATRWPRCTAQEILAGSHLATHNNASGPSMNDASDTSFSPIQSHGPFALSGATVTDSPAFSQTNIHATVHRPRRRPTRIQRRPSPVLVLEREGDREYIAPEVIFDSKYGKPADIFSLGLVLLEAACSVEIPDNGAPWHKLRCNDFSDVSFDAISPALQGIITSMLCAEPSARPTAAELVDMPVLETVRQLMRRGLSADELDQLPSHSSRPSAPAPYPLPPSKYYEAPHTGSLDANRMVVKIRGALIQENESTFLAEVLQVADARDTSSPDTSTSLMTEDSHYQHPSSSQNLHAAHHPSSSCTHMSPRVVPVCSSTILDPATCFQDHVASSMDIDKPFSVNS</sequence>
<organism evidence="9 10">
    <name type="scientific">Malassezia globosa (strain ATCC MYA-4612 / CBS 7966)</name>
    <name type="common">Dandruff-associated fungus</name>
    <dbReference type="NCBI Taxonomy" id="425265"/>
    <lineage>
        <taxon>Eukaryota</taxon>
        <taxon>Fungi</taxon>
        <taxon>Dikarya</taxon>
        <taxon>Basidiomycota</taxon>
        <taxon>Ustilaginomycotina</taxon>
        <taxon>Malasseziomycetes</taxon>
        <taxon>Malasseziales</taxon>
        <taxon>Malasseziaceae</taxon>
        <taxon>Malassezia</taxon>
    </lineage>
</organism>
<feature type="region of interest" description="Disordered" evidence="7">
    <location>
        <begin position="817"/>
        <end position="842"/>
    </location>
</feature>
<dbReference type="VEuPathDB" id="FungiDB:MGL_0283"/>
<reference evidence="9 10" key="1">
    <citation type="journal article" date="2007" name="Proc. Natl. Acad. Sci. U.S.A.">
        <title>Dandruff-associated Malassezia genomes reveal convergent and divergent virulence traits shared with plant and human fungal pathogens.</title>
        <authorList>
            <person name="Xu J."/>
            <person name="Saunders C.W."/>
            <person name="Hu P."/>
            <person name="Grant R.A."/>
            <person name="Boekhout T."/>
            <person name="Kuramae E.E."/>
            <person name="Kronstad J.W."/>
            <person name="Deangelis Y.M."/>
            <person name="Reeder N.L."/>
            <person name="Johnstone K.R."/>
            <person name="Leland M."/>
            <person name="Fieno A.M."/>
            <person name="Begley W.M."/>
            <person name="Sun Y."/>
            <person name="Lacey M.P."/>
            <person name="Chaudhary T."/>
            <person name="Keough T."/>
            <person name="Chu L."/>
            <person name="Sears R."/>
            <person name="Yuan B."/>
            <person name="Dawson T.L.Jr."/>
        </authorList>
    </citation>
    <scope>NUCLEOTIDE SEQUENCE [LARGE SCALE GENOMIC DNA]</scope>
    <source>
        <strain evidence="10">ATCC MYA-4612 / CBS 7966</strain>
    </source>
</reference>
<dbReference type="GO" id="GO:0005524">
    <property type="term" value="F:ATP binding"/>
    <property type="evidence" value="ECO:0007669"/>
    <property type="project" value="UniProtKB-UniRule"/>
</dbReference>
<keyword evidence="3" id="KW-0418">Kinase</keyword>
<proteinExistence type="inferred from homology"/>
<dbReference type="InParanoid" id="A8PSM4"/>
<dbReference type="PANTHER" id="PTHR11042">
    <property type="entry name" value="EUKARYOTIC TRANSLATION INITIATION FACTOR 2-ALPHA KINASE EIF2-ALPHA KINASE -RELATED"/>
    <property type="match status" value="1"/>
</dbReference>
<dbReference type="InterPro" id="IPR017441">
    <property type="entry name" value="Protein_kinase_ATP_BS"/>
</dbReference>
<accession>A8PSM4</accession>
<evidence type="ECO:0000256" key="2">
    <source>
        <dbReference type="ARBA" id="ARBA00022741"/>
    </source>
</evidence>
<dbReference type="GO" id="GO:0005634">
    <property type="term" value="C:nucleus"/>
    <property type="evidence" value="ECO:0007669"/>
    <property type="project" value="TreeGrafter"/>
</dbReference>
<dbReference type="OMA" id="WPRCTAQ"/>
<dbReference type="Pfam" id="PF00069">
    <property type="entry name" value="Pkinase"/>
    <property type="match status" value="2"/>
</dbReference>
<dbReference type="Gene3D" id="1.10.510.10">
    <property type="entry name" value="Transferase(Phosphotransferase) domain 1"/>
    <property type="match status" value="2"/>
</dbReference>
<feature type="region of interest" description="Disordered" evidence="7">
    <location>
        <begin position="328"/>
        <end position="349"/>
    </location>
</feature>
<dbReference type="OrthoDB" id="412814at2759"/>
<evidence type="ECO:0000256" key="7">
    <source>
        <dbReference type="SAM" id="MobiDB-lite"/>
    </source>
</evidence>
<dbReference type="InterPro" id="IPR011009">
    <property type="entry name" value="Kinase-like_dom_sf"/>
</dbReference>
<feature type="compositionally biased region" description="Low complexity" evidence="7">
    <location>
        <begin position="220"/>
        <end position="232"/>
    </location>
</feature>
<feature type="region of interest" description="Disordered" evidence="7">
    <location>
        <begin position="33"/>
        <end position="52"/>
    </location>
</feature>
<dbReference type="SMART" id="SM00220">
    <property type="entry name" value="S_TKc"/>
    <property type="match status" value="1"/>
</dbReference>
<dbReference type="KEGG" id="mgl:MGL_0283"/>
<dbReference type="InterPro" id="IPR008271">
    <property type="entry name" value="Ser/Thr_kinase_AS"/>
</dbReference>
<dbReference type="RefSeq" id="XP_001732508.1">
    <property type="nucleotide sequence ID" value="XM_001732456.1"/>
</dbReference>
<feature type="region of interest" description="Disordered" evidence="7">
    <location>
        <begin position="217"/>
        <end position="307"/>
    </location>
</feature>
<gene>
    <name evidence="9" type="ORF">MGL_0283</name>
</gene>
<keyword evidence="1" id="KW-0808">Transferase</keyword>
<feature type="region of interest" description="Disordered" evidence="7">
    <location>
        <begin position="403"/>
        <end position="452"/>
    </location>
</feature>
<dbReference type="GeneID" id="5856814"/>
<dbReference type="Proteomes" id="UP000008837">
    <property type="component" value="Unassembled WGS sequence"/>
</dbReference>
<dbReference type="FunCoup" id="A8PSM4">
    <property type="interactions" value="266"/>
</dbReference>
<dbReference type="GO" id="GO:0004713">
    <property type="term" value="F:protein tyrosine kinase activity"/>
    <property type="evidence" value="ECO:0007669"/>
    <property type="project" value="TreeGrafter"/>
</dbReference>
<dbReference type="SUPFAM" id="SSF56112">
    <property type="entry name" value="Protein kinase-like (PK-like)"/>
    <property type="match status" value="1"/>
</dbReference>
<dbReference type="GO" id="GO:0110031">
    <property type="term" value="P:negative regulation of G2/MI transition of meiotic cell cycle"/>
    <property type="evidence" value="ECO:0007669"/>
    <property type="project" value="TreeGrafter"/>
</dbReference>
<dbReference type="AlphaFoldDB" id="A8PSM4"/>
<dbReference type="EMBL" id="AAYY01000001">
    <property type="protein sequence ID" value="EDP45294.1"/>
    <property type="molecule type" value="Genomic_DNA"/>
</dbReference>
<dbReference type="PANTHER" id="PTHR11042:SF190">
    <property type="entry name" value="MITOSIS INHIBITOR PROTEIN KINASE MIK1"/>
    <property type="match status" value="1"/>
</dbReference>